<reference evidence="2 3" key="1">
    <citation type="journal article" name="Front. Microbiol.">
        <title>Sugar Metabolism of the First Thermophilic Planctomycete Thermogutta terrifontis: Comparative Genomic and Transcriptomic Approaches.</title>
        <authorList>
            <person name="Elcheninov A.G."/>
            <person name="Menzel P."/>
            <person name="Gudbergsdottir S.R."/>
            <person name="Slesarev A.I."/>
            <person name="Kadnikov V.V."/>
            <person name="Krogh A."/>
            <person name="Bonch-Osmolovskaya E.A."/>
            <person name="Peng X."/>
            <person name="Kublanov I.V."/>
        </authorList>
    </citation>
    <scope>NUCLEOTIDE SEQUENCE [LARGE SCALE GENOMIC DNA]</scope>
    <source>
        <strain evidence="2 3">R1</strain>
    </source>
</reference>
<protein>
    <submittedName>
        <fullName evidence="2">Putative multi-domain protein</fullName>
    </submittedName>
</protein>
<dbReference type="Pfam" id="PF06439">
    <property type="entry name" value="3keto-disac_hyd"/>
    <property type="match status" value="1"/>
</dbReference>
<accession>A0A286RM71</accession>
<dbReference type="AlphaFoldDB" id="A0A286RM71"/>
<sequence length="260" mass="29210">MRALTVWSSAVILLALMGSLSAEEWISGKVWQEPPVVTPGENGSPPSDAIVLFDGKDLSEWEGGENWIVENGYAIAQKNGITSKRKFGDIQLHLEFATPEKIEGSGQGRGNSGVYLMGRYEVQILDSYQNPTYYDGQCGAIYKQHPPLVNASRKPGEWQTYDIIFTAPRFDSDGKLLKPAYVTVIHNGVVVQNHFEIEGATAWDAPPKYTPHGEKEPIHIQFHGNSVKFRNIWVRELQELKCEQRKPENSEKSEKQSENH</sequence>
<name>A0A286RM71_9BACT</name>
<organism evidence="2 3">
    <name type="scientific">Thermogutta terrifontis</name>
    <dbReference type="NCBI Taxonomy" id="1331910"/>
    <lineage>
        <taxon>Bacteria</taxon>
        <taxon>Pseudomonadati</taxon>
        <taxon>Planctomycetota</taxon>
        <taxon>Planctomycetia</taxon>
        <taxon>Pirellulales</taxon>
        <taxon>Thermoguttaceae</taxon>
        <taxon>Thermogutta</taxon>
    </lineage>
</organism>
<proteinExistence type="predicted"/>
<dbReference type="GO" id="GO:0016787">
    <property type="term" value="F:hydrolase activity"/>
    <property type="evidence" value="ECO:0007669"/>
    <property type="project" value="InterPro"/>
</dbReference>
<keyword evidence="3" id="KW-1185">Reference proteome</keyword>
<dbReference type="Proteomes" id="UP000215086">
    <property type="component" value="Chromosome"/>
</dbReference>
<feature type="domain" description="3-keto-alpha-glucoside-1,2-lyase/3-keto-2-hydroxy-glucal hydratase" evidence="1">
    <location>
        <begin position="49"/>
        <end position="235"/>
    </location>
</feature>
<evidence type="ECO:0000313" key="3">
    <source>
        <dbReference type="Proteomes" id="UP000215086"/>
    </source>
</evidence>
<evidence type="ECO:0000259" key="1">
    <source>
        <dbReference type="Pfam" id="PF06439"/>
    </source>
</evidence>
<gene>
    <name evidence="2" type="ORF">THTE_4455</name>
</gene>
<dbReference type="PANTHER" id="PTHR33546">
    <property type="entry name" value="LARGE, MULTIFUNCTIONAL SECRETED PROTEIN-RELATED"/>
    <property type="match status" value="1"/>
</dbReference>
<dbReference type="KEGG" id="ttf:THTE_4455"/>
<dbReference type="Gene3D" id="2.60.120.560">
    <property type="entry name" value="Exo-inulinase, domain 1"/>
    <property type="match status" value="1"/>
</dbReference>
<dbReference type="EMBL" id="CP018477">
    <property type="protein sequence ID" value="ASV77056.1"/>
    <property type="molecule type" value="Genomic_DNA"/>
</dbReference>
<dbReference type="PANTHER" id="PTHR33546:SF1">
    <property type="entry name" value="LARGE, MULTIFUNCTIONAL SECRETED PROTEIN"/>
    <property type="match status" value="1"/>
</dbReference>
<dbReference type="InterPro" id="IPR010496">
    <property type="entry name" value="AL/BT2_dom"/>
</dbReference>
<dbReference type="OrthoDB" id="176168at2"/>
<dbReference type="RefSeq" id="WP_095416672.1">
    <property type="nucleotide sequence ID" value="NZ_CP018477.1"/>
</dbReference>
<evidence type="ECO:0000313" key="2">
    <source>
        <dbReference type="EMBL" id="ASV77056.1"/>
    </source>
</evidence>